<dbReference type="PROSITE" id="PS00428">
    <property type="entry name" value="FTSW_RODA_SPOVE"/>
    <property type="match status" value="1"/>
</dbReference>
<dbReference type="GO" id="GO:0015648">
    <property type="term" value="F:lipid-linked peptidoglycan transporter activity"/>
    <property type="evidence" value="ECO:0007669"/>
    <property type="project" value="TreeGrafter"/>
</dbReference>
<comment type="subcellular location">
    <subcellularLocation>
        <location evidence="1">Membrane</location>
        <topology evidence="1">Multi-pass membrane protein</topology>
    </subcellularLocation>
</comment>
<evidence type="ECO:0000256" key="1">
    <source>
        <dbReference type="ARBA" id="ARBA00004141"/>
    </source>
</evidence>
<dbReference type="AlphaFoldDB" id="A0A2Z4FJL8"/>
<keyword evidence="12" id="KW-1185">Reference proteome</keyword>
<dbReference type="GO" id="GO:0032153">
    <property type="term" value="C:cell division site"/>
    <property type="evidence" value="ECO:0007669"/>
    <property type="project" value="TreeGrafter"/>
</dbReference>
<dbReference type="NCBIfam" id="TIGR02210">
    <property type="entry name" value="rodA_shape"/>
    <property type="match status" value="1"/>
</dbReference>
<dbReference type="InterPro" id="IPR011923">
    <property type="entry name" value="RodA/MrdB"/>
</dbReference>
<dbReference type="GO" id="GO:0005886">
    <property type="term" value="C:plasma membrane"/>
    <property type="evidence" value="ECO:0007669"/>
    <property type="project" value="TreeGrafter"/>
</dbReference>
<dbReference type="InterPro" id="IPR001182">
    <property type="entry name" value="FtsW/RodA"/>
</dbReference>
<dbReference type="RefSeq" id="WP_111333233.1">
    <property type="nucleotide sequence ID" value="NZ_CP030032.1"/>
</dbReference>
<evidence type="ECO:0000256" key="8">
    <source>
        <dbReference type="ARBA" id="ARBA00022989"/>
    </source>
</evidence>
<keyword evidence="9" id="KW-0472">Membrane</keyword>
<keyword evidence="7" id="KW-0573">Peptidoglycan synthesis</keyword>
<dbReference type="GO" id="GO:0009252">
    <property type="term" value="P:peptidoglycan biosynthetic process"/>
    <property type="evidence" value="ECO:0007669"/>
    <property type="project" value="UniProtKB-KW"/>
</dbReference>
<evidence type="ECO:0000256" key="9">
    <source>
        <dbReference type="ARBA" id="ARBA00023136"/>
    </source>
</evidence>
<evidence type="ECO:0000313" key="11">
    <source>
        <dbReference type="EMBL" id="AWV89050.1"/>
    </source>
</evidence>
<gene>
    <name evidence="11" type="ORF">DN745_06750</name>
</gene>
<evidence type="ECO:0000256" key="10">
    <source>
        <dbReference type="ARBA" id="ARBA00023316"/>
    </source>
</evidence>
<sequence>MQNPSDRLRILVTRVDWVLMSIIGALGGIGIFNLYSAAGATDGFTVHTMQAAWFVVGLGIMAVLAMVDYRVIERWAYIIFGSAVFLLVLVMLFGTELNGSKRWLNLGFFLMQPSELLKIAVIIVTARYFHDSDHDGPLGLIDLIKPTAIVLSGVAFVIIQPDLGTSLIVLGIYAFMVFFEGMRWQSMLIIALLTLISLPFGYFFGMKEYQQDRVIAFLQINDDHLGDSWQVRQSVIAFGSGRVWGKGSRDGTQIQQGFVPEHETDFASANWGEEHGFMGMLLMLGLFMALLLRALWISSNARDRFGAQVGVGVAALFFTHIVVNLGMVTGMLPVVGITLPLISYGGSSMLTMMLALGLLLNVHMRRLPLVSR</sequence>
<accession>A0A2Z4FJL8</accession>
<keyword evidence="6" id="KW-0133">Cell shape</keyword>
<dbReference type="KEGG" id="bsed:DN745_06750"/>
<dbReference type="Pfam" id="PF01098">
    <property type="entry name" value="FTSW_RODA_SPOVE"/>
    <property type="match status" value="1"/>
</dbReference>
<dbReference type="GO" id="GO:0051301">
    <property type="term" value="P:cell division"/>
    <property type="evidence" value="ECO:0007669"/>
    <property type="project" value="InterPro"/>
</dbReference>
<dbReference type="Proteomes" id="UP000249799">
    <property type="component" value="Chromosome"/>
</dbReference>
<keyword evidence="8" id="KW-1133">Transmembrane helix</keyword>
<evidence type="ECO:0000256" key="5">
    <source>
        <dbReference type="ARBA" id="ARBA00022692"/>
    </source>
</evidence>
<name>A0A2Z4FJL8_9DELT</name>
<dbReference type="OrthoDB" id="9768187at2"/>
<keyword evidence="10" id="KW-0961">Cell wall biogenesis/degradation</keyword>
<evidence type="ECO:0000256" key="7">
    <source>
        <dbReference type="ARBA" id="ARBA00022984"/>
    </source>
</evidence>
<evidence type="ECO:0000256" key="6">
    <source>
        <dbReference type="ARBA" id="ARBA00022960"/>
    </source>
</evidence>
<dbReference type="GO" id="GO:0008360">
    <property type="term" value="P:regulation of cell shape"/>
    <property type="evidence" value="ECO:0007669"/>
    <property type="project" value="UniProtKB-KW"/>
</dbReference>
<keyword evidence="2" id="KW-1003">Cell membrane</keyword>
<dbReference type="GO" id="GO:0071555">
    <property type="term" value="P:cell wall organization"/>
    <property type="evidence" value="ECO:0007669"/>
    <property type="project" value="UniProtKB-KW"/>
</dbReference>
<keyword evidence="3" id="KW-0328">Glycosyltransferase</keyword>
<reference evidence="11 12" key="1">
    <citation type="submission" date="2018-06" db="EMBL/GenBank/DDBJ databases">
        <title>Lujinxingia sediminis gen. nov. sp. nov., a new facultative anaerobic member of the class Deltaproteobacteria, and proposal of Lujinxingaceae fam. nov.</title>
        <authorList>
            <person name="Guo L.-Y."/>
            <person name="Li C.-M."/>
            <person name="Wang S."/>
            <person name="Du Z.-J."/>
        </authorList>
    </citation>
    <scope>NUCLEOTIDE SEQUENCE [LARGE SCALE GENOMIC DNA]</scope>
    <source>
        <strain evidence="11 12">FA350</strain>
    </source>
</reference>
<keyword evidence="4" id="KW-0808">Transferase</keyword>
<proteinExistence type="predicted"/>
<dbReference type="PANTHER" id="PTHR30474">
    <property type="entry name" value="CELL CYCLE PROTEIN"/>
    <property type="match status" value="1"/>
</dbReference>
<evidence type="ECO:0000256" key="3">
    <source>
        <dbReference type="ARBA" id="ARBA00022676"/>
    </source>
</evidence>
<dbReference type="InterPro" id="IPR018365">
    <property type="entry name" value="Cell_cycle_FtsW-rel_CS"/>
</dbReference>
<keyword evidence="5" id="KW-0812">Transmembrane</keyword>
<evidence type="ECO:0000256" key="2">
    <source>
        <dbReference type="ARBA" id="ARBA00022475"/>
    </source>
</evidence>
<evidence type="ECO:0000313" key="12">
    <source>
        <dbReference type="Proteomes" id="UP000249799"/>
    </source>
</evidence>
<dbReference type="EMBL" id="CP030032">
    <property type="protein sequence ID" value="AWV89050.1"/>
    <property type="molecule type" value="Genomic_DNA"/>
</dbReference>
<organism evidence="11 12">
    <name type="scientific">Bradymonas sediminis</name>
    <dbReference type="NCBI Taxonomy" id="1548548"/>
    <lineage>
        <taxon>Bacteria</taxon>
        <taxon>Deltaproteobacteria</taxon>
        <taxon>Bradymonadales</taxon>
        <taxon>Bradymonadaceae</taxon>
        <taxon>Bradymonas</taxon>
    </lineage>
</organism>
<protein>
    <submittedName>
        <fullName evidence="11">Rod shape-determining protein RodA</fullName>
    </submittedName>
</protein>
<dbReference type="GO" id="GO:0016757">
    <property type="term" value="F:glycosyltransferase activity"/>
    <property type="evidence" value="ECO:0007669"/>
    <property type="project" value="UniProtKB-KW"/>
</dbReference>
<dbReference type="PANTHER" id="PTHR30474:SF1">
    <property type="entry name" value="PEPTIDOGLYCAN GLYCOSYLTRANSFERASE MRDB"/>
    <property type="match status" value="1"/>
</dbReference>
<evidence type="ECO:0000256" key="4">
    <source>
        <dbReference type="ARBA" id="ARBA00022679"/>
    </source>
</evidence>